<reference evidence="2 3" key="1">
    <citation type="submission" date="2015-09" db="EMBL/GenBank/DDBJ databases">
        <title>Draft genome of the scarab beetle Oryctes borbonicus.</title>
        <authorList>
            <person name="Meyer J.M."/>
            <person name="Markov G.V."/>
            <person name="Baskaran P."/>
            <person name="Herrmann M."/>
            <person name="Sommer R.J."/>
            <person name="Roedelsperger C."/>
        </authorList>
    </citation>
    <scope>NUCLEOTIDE SEQUENCE [LARGE SCALE GENOMIC DNA]</scope>
    <source>
        <strain evidence="2">OB123</strain>
        <tissue evidence="2">Whole animal</tissue>
    </source>
</reference>
<evidence type="ECO:0000313" key="2">
    <source>
        <dbReference type="EMBL" id="KRT84690.1"/>
    </source>
</evidence>
<proteinExistence type="predicted"/>
<accession>A0A0T6BBG8</accession>
<keyword evidence="1" id="KW-0732">Signal</keyword>
<gene>
    <name evidence="2" type="ORF">AMK59_2427</name>
</gene>
<feature type="non-terminal residue" evidence="2">
    <location>
        <position position="1"/>
    </location>
</feature>
<dbReference type="OrthoDB" id="6694653at2759"/>
<keyword evidence="3" id="KW-1185">Reference proteome</keyword>
<comment type="caution">
    <text evidence="2">The sequence shown here is derived from an EMBL/GenBank/DDBJ whole genome shotgun (WGS) entry which is preliminary data.</text>
</comment>
<evidence type="ECO:0000313" key="3">
    <source>
        <dbReference type="Proteomes" id="UP000051574"/>
    </source>
</evidence>
<dbReference type="EMBL" id="LJIG01002250">
    <property type="protein sequence ID" value="KRT84690.1"/>
    <property type="molecule type" value="Genomic_DNA"/>
</dbReference>
<protein>
    <submittedName>
        <fullName evidence="2">Uncharacterized protein</fullName>
    </submittedName>
</protein>
<dbReference type="Proteomes" id="UP000051574">
    <property type="component" value="Unassembled WGS sequence"/>
</dbReference>
<feature type="chain" id="PRO_5006668537" evidence="1">
    <location>
        <begin position="32"/>
        <end position="128"/>
    </location>
</feature>
<name>A0A0T6BBG8_9SCAR</name>
<organism evidence="2 3">
    <name type="scientific">Oryctes borbonicus</name>
    <dbReference type="NCBI Taxonomy" id="1629725"/>
    <lineage>
        <taxon>Eukaryota</taxon>
        <taxon>Metazoa</taxon>
        <taxon>Ecdysozoa</taxon>
        <taxon>Arthropoda</taxon>
        <taxon>Hexapoda</taxon>
        <taxon>Insecta</taxon>
        <taxon>Pterygota</taxon>
        <taxon>Neoptera</taxon>
        <taxon>Endopterygota</taxon>
        <taxon>Coleoptera</taxon>
        <taxon>Polyphaga</taxon>
        <taxon>Scarabaeiformia</taxon>
        <taxon>Scarabaeidae</taxon>
        <taxon>Dynastinae</taxon>
        <taxon>Oryctes</taxon>
    </lineage>
</organism>
<dbReference type="AlphaFoldDB" id="A0A0T6BBG8"/>
<feature type="signal peptide" evidence="1">
    <location>
        <begin position="1"/>
        <end position="31"/>
    </location>
</feature>
<evidence type="ECO:0000256" key="1">
    <source>
        <dbReference type="SAM" id="SignalP"/>
    </source>
</evidence>
<sequence>LLCIEQNFMRMNAIFPIILLLTACLCQIALAANIGECKCWTRYEPRETNGVVQCHSQLTLLIVPCDIPQVPNCICKKAPVTSILTDKRGMWCSGSEEKWPCENVEEWNKYEKECKDERYCIPNSNKAD</sequence>